<evidence type="ECO:0000256" key="3">
    <source>
        <dbReference type="ARBA" id="ARBA00022475"/>
    </source>
</evidence>
<keyword evidence="3" id="KW-1003">Cell membrane</keyword>
<evidence type="ECO:0000259" key="8">
    <source>
        <dbReference type="PROSITE" id="PS50928"/>
    </source>
</evidence>
<keyword evidence="4 7" id="KW-0812">Transmembrane</keyword>
<dbReference type="PANTHER" id="PTHR43163">
    <property type="entry name" value="DIPEPTIDE TRANSPORT SYSTEM PERMEASE PROTEIN DPPB-RELATED"/>
    <property type="match status" value="1"/>
</dbReference>
<dbReference type="PANTHER" id="PTHR43163:SF6">
    <property type="entry name" value="DIPEPTIDE TRANSPORT SYSTEM PERMEASE PROTEIN DPPB-RELATED"/>
    <property type="match status" value="1"/>
</dbReference>
<dbReference type="Pfam" id="PF19300">
    <property type="entry name" value="BPD_transp_1_N"/>
    <property type="match status" value="1"/>
</dbReference>
<evidence type="ECO:0000256" key="7">
    <source>
        <dbReference type="RuleBase" id="RU363032"/>
    </source>
</evidence>
<feature type="transmembrane region" description="Helical" evidence="7">
    <location>
        <begin position="177"/>
        <end position="196"/>
    </location>
</feature>
<gene>
    <name evidence="9" type="ORF">AVDCRST_MAG19-2691</name>
</gene>
<keyword evidence="5 7" id="KW-1133">Transmembrane helix</keyword>
<sequence length="313" mass="33582">MSRGQFVARRLIQMVPVLIGITVIVFALIQAIPGDPATTMLGLQARPEAVAALNRELGLDRPLWEQYARYLGDVATLDLGESLKFKVAVASLLQTRLAVSLFLIAYATALTILIALPLGIAAALRKDGPFDQIVRALLMVTMVMPGFWVGILLLIVFSIRLGLFPVSGYGQGFGGHLYHLFLPALTIALSLSPILVRSLRGSILEAMGSDYVKTARAKGLRERAVVLAHVLRNALIPAVTLLGLSVGYLMGGTVIIENVFSLPGAGKLLVESIGARDYPVVQSTTLVFAALVILVNLATDLVYSFLDPRVRLG</sequence>
<evidence type="ECO:0000256" key="2">
    <source>
        <dbReference type="ARBA" id="ARBA00022448"/>
    </source>
</evidence>
<feature type="transmembrane region" description="Helical" evidence="7">
    <location>
        <begin position="12"/>
        <end position="32"/>
    </location>
</feature>
<comment type="similarity">
    <text evidence="7">Belongs to the binding-protein-dependent transport system permease family.</text>
</comment>
<dbReference type="AlphaFoldDB" id="A0A6J4V647"/>
<keyword evidence="2 7" id="KW-0813">Transport</keyword>
<evidence type="ECO:0000256" key="6">
    <source>
        <dbReference type="ARBA" id="ARBA00023136"/>
    </source>
</evidence>
<accession>A0A6J4V647</accession>
<dbReference type="SUPFAM" id="SSF161098">
    <property type="entry name" value="MetI-like"/>
    <property type="match status" value="1"/>
</dbReference>
<dbReference type="InterPro" id="IPR045621">
    <property type="entry name" value="BPD_transp_1_N"/>
</dbReference>
<name>A0A6J4V647_9BACT</name>
<dbReference type="InterPro" id="IPR000515">
    <property type="entry name" value="MetI-like"/>
</dbReference>
<evidence type="ECO:0000256" key="4">
    <source>
        <dbReference type="ARBA" id="ARBA00022692"/>
    </source>
</evidence>
<dbReference type="GO" id="GO:0055085">
    <property type="term" value="P:transmembrane transport"/>
    <property type="evidence" value="ECO:0007669"/>
    <property type="project" value="InterPro"/>
</dbReference>
<evidence type="ECO:0000313" key="9">
    <source>
        <dbReference type="EMBL" id="CAA9570113.1"/>
    </source>
</evidence>
<comment type="subcellular location">
    <subcellularLocation>
        <location evidence="1 7">Cell membrane</location>
        <topology evidence="1 7">Multi-pass membrane protein</topology>
    </subcellularLocation>
</comment>
<evidence type="ECO:0000256" key="1">
    <source>
        <dbReference type="ARBA" id="ARBA00004651"/>
    </source>
</evidence>
<evidence type="ECO:0000256" key="5">
    <source>
        <dbReference type="ARBA" id="ARBA00022989"/>
    </source>
</evidence>
<feature type="transmembrane region" description="Helical" evidence="7">
    <location>
        <begin position="230"/>
        <end position="250"/>
    </location>
</feature>
<feature type="transmembrane region" description="Helical" evidence="7">
    <location>
        <begin position="136"/>
        <end position="157"/>
    </location>
</feature>
<dbReference type="EMBL" id="CADCWL010000133">
    <property type="protein sequence ID" value="CAA9570113.1"/>
    <property type="molecule type" value="Genomic_DNA"/>
</dbReference>
<feature type="transmembrane region" description="Helical" evidence="7">
    <location>
        <begin position="101"/>
        <end position="124"/>
    </location>
</feature>
<dbReference type="InterPro" id="IPR035906">
    <property type="entry name" value="MetI-like_sf"/>
</dbReference>
<reference evidence="9" key="1">
    <citation type="submission" date="2020-02" db="EMBL/GenBank/DDBJ databases">
        <authorList>
            <person name="Meier V. D."/>
        </authorList>
    </citation>
    <scope>NUCLEOTIDE SEQUENCE</scope>
    <source>
        <strain evidence="9">AVDCRST_MAG19</strain>
    </source>
</reference>
<proteinExistence type="inferred from homology"/>
<dbReference type="CDD" id="cd06261">
    <property type="entry name" value="TM_PBP2"/>
    <property type="match status" value="1"/>
</dbReference>
<organism evidence="9">
    <name type="scientific">uncultured Thermomicrobiales bacterium</name>
    <dbReference type="NCBI Taxonomy" id="1645740"/>
    <lineage>
        <taxon>Bacteria</taxon>
        <taxon>Pseudomonadati</taxon>
        <taxon>Thermomicrobiota</taxon>
        <taxon>Thermomicrobia</taxon>
        <taxon>Thermomicrobiales</taxon>
        <taxon>environmental samples</taxon>
    </lineage>
</organism>
<feature type="transmembrane region" description="Helical" evidence="7">
    <location>
        <begin position="286"/>
        <end position="306"/>
    </location>
</feature>
<dbReference type="GO" id="GO:0005886">
    <property type="term" value="C:plasma membrane"/>
    <property type="evidence" value="ECO:0007669"/>
    <property type="project" value="UniProtKB-SubCell"/>
</dbReference>
<dbReference type="Gene3D" id="1.10.3720.10">
    <property type="entry name" value="MetI-like"/>
    <property type="match status" value="1"/>
</dbReference>
<feature type="domain" description="ABC transmembrane type-1" evidence="8">
    <location>
        <begin position="97"/>
        <end position="299"/>
    </location>
</feature>
<keyword evidence="6 7" id="KW-0472">Membrane</keyword>
<dbReference type="PROSITE" id="PS50928">
    <property type="entry name" value="ABC_TM1"/>
    <property type="match status" value="1"/>
</dbReference>
<protein>
    <submittedName>
        <fullName evidence="9">Dipeptide transport system permease protein DppB</fullName>
    </submittedName>
</protein>
<dbReference type="Pfam" id="PF00528">
    <property type="entry name" value="BPD_transp_1"/>
    <property type="match status" value="1"/>
</dbReference>